<sequence length="62" mass="7332">MENTGKDTKTNPAAEANFLSTIVFWWLNPLFRTGYKRKLEEDDMYDVLPEDRSEHLGRSLQR</sequence>
<dbReference type="OrthoDB" id="6500128at2759"/>
<keyword evidence="2" id="KW-1185">Reference proteome</keyword>
<dbReference type="Proteomes" id="UP000314294">
    <property type="component" value="Unassembled WGS sequence"/>
</dbReference>
<dbReference type="EMBL" id="SRLO01000314">
    <property type="protein sequence ID" value="TNN61504.1"/>
    <property type="molecule type" value="Genomic_DNA"/>
</dbReference>
<accession>A0A4Z2H9F7</accession>
<comment type="caution">
    <text evidence="1">The sequence shown here is derived from an EMBL/GenBank/DDBJ whole genome shotgun (WGS) entry which is preliminary data.</text>
</comment>
<gene>
    <name evidence="1" type="primary">ABCC4_7</name>
    <name evidence="1" type="ORF">EYF80_028249</name>
</gene>
<reference evidence="1 2" key="1">
    <citation type="submission" date="2019-03" db="EMBL/GenBank/DDBJ databases">
        <title>First draft genome of Liparis tanakae, snailfish: a comprehensive survey of snailfish specific genes.</title>
        <authorList>
            <person name="Kim W."/>
            <person name="Song I."/>
            <person name="Jeong J.-H."/>
            <person name="Kim D."/>
            <person name="Kim S."/>
            <person name="Ryu S."/>
            <person name="Song J.Y."/>
            <person name="Lee S.K."/>
        </authorList>
    </citation>
    <scope>NUCLEOTIDE SEQUENCE [LARGE SCALE GENOMIC DNA]</scope>
    <source>
        <tissue evidence="1">Muscle</tissue>
    </source>
</reference>
<protein>
    <submittedName>
        <fullName evidence="1">Multidrug resistance-associated protein 4</fullName>
    </submittedName>
</protein>
<proteinExistence type="predicted"/>
<name>A0A4Z2H9F7_9TELE</name>
<evidence type="ECO:0000313" key="1">
    <source>
        <dbReference type="EMBL" id="TNN61504.1"/>
    </source>
</evidence>
<organism evidence="1 2">
    <name type="scientific">Liparis tanakae</name>
    <name type="common">Tanaka's snailfish</name>
    <dbReference type="NCBI Taxonomy" id="230148"/>
    <lineage>
        <taxon>Eukaryota</taxon>
        <taxon>Metazoa</taxon>
        <taxon>Chordata</taxon>
        <taxon>Craniata</taxon>
        <taxon>Vertebrata</taxon>
        <taxon>Euteleostomi</taxon>
        <taxon>Actinopterygii</taxon>
        <taxon>Neopterygii</taxon>
        <taxon>Teleostei</taxon>
        <taxon>Neoteleostei</taxon>
        <taxon>Acanthomorphata</taxon>
        <taxon>Eupercaria</taxon>
        <taxon>Perciformes</taxon>
        <taxon>Cottioidei</taxon>
        <taxon>Cottales</taxon>
        <taxon>Liparidae</taxon>
        <taxon>Liparis</taxon>
    </lineage>
</organism>
<evidence type="ECO:0000313" key="2">
    <source>
        <dbReference type="Proteomes" id="UP000314294"/>
    </source>
</evidence>
<dbReference type="AlphaFoldDB" id="A0A4Z2H9F7"/>